<protein>
    <submittedName>
        <fullName evidence="2">Uncharacterized protein</fullName>
    </submittedName>
</protein>
<sequence length="245" mass="27998">MTLYCTSGGSPGLVLYSEEIQSVIGCADKGVQTSGLVRQKFAESGFDGRVYVPGGCTLAYKLAREIFCNNGEPVFYGFSLSDEFRNVRGRYRETLTRVLKELDELSEYLDMPVLKTYSADIKERAQQYYIESLETNIKKTFSSGKLRGQKKFAEALQELLQEIKELFHQMVLPENYLETTIQRVNEARSAGIEQRRVKHAERKRIREESSHTQKKRSKRSRVAPVGLGCQHEGPITEGEHNIRQF</sequence>
<organism evidence="2">
    <name type="scientific">Marseillevirus LCMAC202</name>
    <dbReference type="NCBI Taxonomy" id="2506606"/>
    <lineage>
        <taxon>Viruses</taxon>
        <taxon>Varidnaviria</taxon>
        <taxon>Bamfordvirae</taxon>
        <taxon>Nucleocytoviricota</taxon>
        <taxon>Megaviricetes</taxon>
        <taxon>Pimascovirales</taxon>
        <taxon>Pimascovirales incertae sedis</taxon>
        <taxon>Marseilleviridae</taxon>
    </lineage>
</organism>
<evidence type="ECO:0000256" key="1">
    <source>
        <dbReference type="SAM" id="MobiDB-lite"/>
    </source>
</evidence>
<accession>A0A481YYZ5</accession>
<name>A0A481YYZ5_9VIRU</name>
<feature type="compositionally biased region" description="Basic residues" evidence="1">
    <location>
        <begin position="212"/>
        <end position="221"/>
    </location>
</feature>
<evidence type="ECO:0000313" key="2">
    <source>
        <dbReference type="EMBL" id="QBK87686.1"/>
    </source>
</evidence>
<reference evidence="2" key="1">
    <citation type="journal article" date="2019" name="MBio">
        <title>Virus Genomes from Deep Sea Sediments Expand the Ocean Megavirome and Support Independent Origins of Viral Gigantism.</title>
        <authorList>
            <person name="Backstrom D."/>
            <person name="Yutin N."/>
            <person name="Jorgensen S.L."/>
            <person name="Dharamshi J."/>
            <person name="Homa F."/>
            <person name="Zaremba-Niedwiedzka K."/>
            <person name="Spang A."/>
            <person name="Wolf Y.I."/>
            <person name="Koonin E.V."/>
            <person name="Ettema T.J."/>
        </authorList>
    </citation>
    <scope>NUCLEOTIDE SEQUENCE</scope>
</reference>
<gene>
    <name evidence="2" type="ORF">LCMAC202_00220</name>
</gene>
<feature type="region of interest" description="Disordered" evidence="1">
    <location>
        <begin position="190"/>
        <end position="245"/>
    </location>
</feature>
<dbReference type="EMBL" id="MK500369">
    <property type="protein sequence ID" value="QBK87686.1"/>
    <property type="molecule type" value="Genomic_DNA"/>
</dbReference>
<proteinExistence type="predicted"/>